<gene>
    <name evidence="4" type="ORF">GU90_17010</name>
</gene>
<evidence type="ECO:0000313" key="5">
    <source>
        <dbReference type="Proteomes" id="UP000031419"/>
    </source>
</evidence>
<feature type="transmembrane region" description="Helical" evidence="2">
    <location>
        <begin position="352"/>
        <end position="371"/>
    </location>
</feature>
<feature type="region of interest" description="Disordered" evidence="1">
    <location>
        <begin position="297"/>
        <end position="316"/>
    </location>
</feature>
<proteinExistence type="predicted"/>
<dbReference type="EMBL" id="JNVU01000039">
    <property type="protein sequence ID" value="KEI43442.1"/>
    <property type="molecule type" value="Genomic_DNA"/>
</dbReference>
<accession>A0A073AWH6</accession>
<dbReference type="AlphaFoldDB" id="A0A073AWH6"/>
<keyword evidence="2" id="KW-0812">Transmembrane</keyword>
<feature type="transmembrane region" description="Helical" evidence="2">
    <location>
        <begin position="168"/>
        <end position="193"/>
    </location>
</feature>
<evidence type="ECO:0000313" key="4">
    <source>
        <dbReference type="EMBL" id="KEI43442.1"/>
    </source>
</evidence>
<feature type="domain" description="YdbS-like PH" evidence="3">
    <location>
        <begin position="63"/>
        <end position="143"/>
    </location>
</feature>
<feature type="transmembrane region" description="Helical" evidence="2">
    <location>
        <begin position="377"/>
        <end position="396"/>
    </location>
</feature>
<feature type="transmembrane region" description="Helical" evidence="2">
    <location>
        <begin position="213"/>
        <end position="238"/>
    </location>
</feature>
<dbReference type="PANTHER" id="PTHR34473">
    <property type="entry name" value="UPF0699 TRANSMEMBRANE PROTEIN YDBS"/>
    <property type="match status" value="1"/>
</dbReference>
<organism evidence="4 5">
    <name type="scientific">Saccharopolyspora rectivirgula</name>
    <dbReference type="NCBI Taxonomy" id="28042"/>
    <lineage>
        <taxon>Bacteria</taxon>
        <taxon>Bacillati</taxon>
        <taxon>Actinomycetota</taxon>
        <taxon>Actinomycetes</taxon>
        <taxon>Pseudonocardiales</taxon>
        <taxon>Pseudonocardiaceae</taxon>
        <taxon>Saccharopolyspora</taxon>
    </lineage>
</organism>
<dbReference type="Proteomes" id="UP000031419">
    <property type="component" value="Unassembled WGS sequence"/>
</dbReference>
<dbReference type="eggNOG" id="COG3428">
    <property type="taxonomic scope" value="Bacteria"/>
</dbReference>
<evidence type="ECO:0000259" key="3">
    <source>
        <dbReference type="Pfam" id="PF03703"/>
    </source>
</evidence>
<comment type="caution">
    <text evidence="4">The sequence shown here is derived from an EMBL/GenBank/DDBJ whole genome shotgun (WGS) entry which is preliminary data.</text>
</comment>
<sequence length="489" mass="54040">MNAQWNRLSPKSIVALTMPALAPYPVTILVMALAGARPAVLALTTLLWVLGALLLAAAVAVGWYFTKYRVTEERFELRQGILLRSHRSIPRDRIRSVDLTAAVHFRLFGLTVLRIGTGEQGSGATELRLTAVDRQHAEEMRTELLPRTTAPGTGTPDEELLARMRPAWFGYSPLTFSSMLIVWGAIASAIGSFSDLFTRYGVWRWLLEEARLAPVLLAAAVTGLFLATGLIGSLLVNVEMWWDFRLHREASALRVLRGLLTSRSISLEQRRMRGVEIAEPLLLRWFGGARLKAITTGLSEQHNKKQPESNALLPPAPRDEAHRVAAVVLREPGSPLRAEFARHPRVALRRRLTWALVPALVIDAALAALWWRGWLPSTWTAVLTVVVLASAVAFAVDAYRNLGHRLAEHYLLVRSGTAVRRTAALQRRGIIGWRIRQSFFQRRAGVATVSATTAAGAGIYHVRDVEVGDGVRLADEATPGLLTPFLEQE</sequence>
<dbReference type="RefSeq" id="WP_029721862.1">
    <property type="nucleotide sequence ID" value="NZ_JAJUIW010000024.1"/>
</dbReference>
<dbReference type="PIRSF" id="PIRSF026631">
    <property type="entry name" value="UCP026631"/>
    <property type="match status" value="1"/>
</dbReference>
<dbReference type="InterPro" id="IPR005182">
    <property type="entry name" value="YdbS-like_PH"/>
</dbReference>
<dbReference type="InterPro" id="IPR014529">
    <property type="entry name" value="UCP026631"/>
</dbReference>
<keyword evidence="2" id="KW-0472">Membrane</keyword>
<reference evidence="4 5" key="1">
    <citation type="submission" date="2014-06" db="EMBL/GenBank/DDBJ databases">
        <title>Saccharopolyspora rectivirgula DSM-43113 Genome sequencing.</title>
        <authorList>
            <person name="Barrera C."/>
            <person name="Millon L."/>
            <person name="Rognon B."/>
            <person name="Zaugg C."/>
            <person name="Monod M."/>
        </authorList>
    </citation>
    <scope>NUCLEOTIDE SEQUENCE [LARGE SCALE GENOMIC DNA]</scope>
    <source>
        <strain evidence="4 5">DSM 43113</strain>
    </source>
</reference>
<feature type="transmembrane region" description="Helical" evidence="2">
    <location>
        <begin position="40"/>
        <end position="65"/>
    </location>
</feature>
<dbReference type="STRING" id="28042.GU90_17010"/>
<dbReference type="PANTHER" id="PTHR34473:SF2">
    <property type="entry name" value="UPF0699 TRANSMEMBRANE PROTEIN YDBT"/>
    <property type="match status" value="1"/>
</dbReference>
<evidence type="ECO:0000256" key="2">
    <source>
        <dbReference type="SAM" id="Phobius"/>
    </source>
</evidence>
<keyword evidence="2" id="KW-1133">Transmembrane helix</keyword>
<feature type="transmembrane region" description="Helical" evidence="2">
    <location>
        <begin position="12"/>
        <end position="34"/>
    </location>
</feature>
<feature type="domain" description="YdbS-like PH" evidence="3">
    <location>
        <begin position="399"/>
        <end position="474"/>
    </location>
</feature>
<name>A0A073AWH6_9PSEU</name>
<dbReference type="Pfam" id="PF03703">
    <property type="entry name" value="bPH_2"/>
    <property type="match status" value="2"/>
</dbReference>
<keyword evidence="5" id="KW-1185">Reference proteome</keyword>
<evidence type="ECO:0000256" key="1">
    <source>
        <dbReference type="SAM" id="MobiDB-lite"/>
    </source>
</evidence>
<protein>
    <recommendedName>
        <fullName evidence="3">YdbS-like PH domain-containing protein</fullName>
    </recommendedName>
</protein>